<feature type="region of interest" description="Disordered" evidence="1">
    <location>
        <begin position="1"/>
        <end position="25"/>
    </location>
</feature>
<feature type="compositionally biased region" description="Low complexity" evidence="1">
    <location>
        <begin position="13"/>
        <end position="25"/>
    </location>
</feature>
<dbReference type="InterPro" id="IPR013783">
    <property type="entry name" value="Ig-like_fold"/>
</dbReference>
<dbReference type="InterPro" id="IPR002909">
    <property type="entry name" value="IPT_dom"/>
</dbReference>
<sequence length="763" mass="81297">MVLLQGCGGDDGPSASHAVAPPSSPAPISATALTAVPEAVALKLDTIEPTAGPEGASIALRGNGFTRGTRVRWGDTLLHTEFQSATQIAVTLPGTATDADVTHVVEAVREDGARAVSPASLTLEALPVRASLEKTDAQAGEIVRITGSGLHRVVQVDMNGDTANVIDTASDGSWLDVEVPEGGSDGTVELWDGQKRSYAVGYLKKTGSAPLPVTIEDVQIGQTHLYAVGRGQKHPYMRFVANKPTMVKVRLKPAPDAGKALPTVRLMAANSARGATWFDMKGPAELGAGAVAQDDLANSYTLTLDPSWMQRGFRIRVEAHDKRSPASISRVSYTTGASVPRRTFMRVHVVNLVPDGTKPAAPSFAVLERALREQFPLSDVRLFKHPRQVRLRGKRFPGNEEAWLDALERERVASRGGSSDFFVGFSPVIGSGLAYAPGRVSVLPATWTGADPVSSVMLHELGHNFGRDHTWEDRRFPYWRNGVRAKNAFQEGALAGGPWRYYEGRMFSPTAFSDIMSYNEPSSISDFTYANILSQMPSDTRRRVGTDLAEAGAAGEPCDGLGCGDDAAMSLHVSGVLKDDGATAQLNPVVAIPVTSETVALEASAPRGPAELEVRTAAGTFRFPLELAVIERRASPPATVFSVTVPAMRGIESIYVVRDGKPVVTALATPDAGTDAFAPDKAAAGAVRTGWGSYRIDGRTLNLRWDARRYPWLSAWARVEGRTVPVAVAESGGTFASEIDASATAFIVTLSDGLNSEVHRIAR</sequence>
<evidence type="ECO:0000313" key="3">
    <source>
        <dbReference type="EMBL" id="QET06460.1"/>
    </source>
</evidence>
<dbReference type="RefSeq" id="WP_191002325.1">
    <property type="nucleotide sequence ID" value="NZ_CP044067.1"/>
</dbReference>
<name>A0A5P2HHA0_9BURK</name>
<dbReference type="SUPFAM" id="SSF81296">
    <property type="entry name" value="E set domains"/>
    <property type="match status" value="1"/>
</dbReference>
<dbReference type="SUPFAM" id="SSF55486">
    <property type="entry name" value="Metalloproteases ('zincins'), catalytic domain"/>
    <property type="match status" value="1"/>
</dbReference>
<accession>A0A5P2HHA0</accession>
<feature type="compositionally biased region" description="Gly residues" evidence="1">
    <location>
        <begin position="1"/>
        <end position="11"/>
    </location>
</feature>
<evidence type="ECO:0000313" key="4">
    <source>
        <dbReference type="Proteomes" id="UP000322822"/>
    </source>
</evidence>
<reference evidence="3 4" key="1">
    <citation type="submission" date="2019-09" db="EMBL/GenBank/DDBJ databases">
        <title>FDA dAtabase for Regulatory Grade micrObial Sequences (FDA-ARGOS): Supporting development and validation of Infectious Disease Dx tests.</title>
        <authorList>
            <person name="Sciortino C."/>
            <person name="Tallon L."/>
            <person name="Sadzewicz L."/>
            <person name="Vavikolanu K."/>
            <person name="Mehta A."/>
            <person name="Aluvathingal J."/>
            <person name="Nadendla S."/>
            <person name="Nandy P."/>
            <person name="Geyer C."/>
            <person name="Yan Y."/>
            <person name="Sichtig H."/>
        </authorList>
    </citation>
    <scope>NUCLEOTIDE SEQUENCE [LARGE SCALE GENOMIC DNA]</scope>
    <source>
        <strain evidence="3 4">FDAARGOS_664</strain>
    </source>
</reference>
<evidence type="ECO:0000256" key="1">
    <source>
        <dbReference type="SAM" id="MobiDB-lite"/>
    </source>
</evidence>
<dbReference type="Proteomes" id="UP000322822">
    <property type="component" value="Chromosome 2"/>
</dbReference>
<dbReference type="InterPro" id="IPR014756">
    <property type="entry name" value="Ig_E-set"/>
</dbReference>
<evidence type="ECO:0000259" key="2">
    <source>
        <dbReference type="Pfam" id="PF01833"/>
    </source>
</evidence>
<dbReference type="Gene3D" id="2.60.40.10">
    <property type="entry name" value="Immunoglobulins"/>
    <property type="match status" value="2"/>
</dbReference>
<feature type="domain" description="IPT/TIG" evidence="2">
    <location>
        <begin position="44"/>
        <end position="102"/>
    </location>
</feature>
<dbReference type="EMBL" id="CP044067">
    <property type="protein sequence ID" value="QET06460.1"/>
    <property type="molecule type" value="Genomic_DNA"/>
</dbReference>
<dbReference type="AlphaFoldDB" id="A0A5P2HHA0"/>
<organism evidence="3 4">
    <name type="scientific">Cupriavidus pauculus</name>
    <dbReference type="NCBI Taxonomy" id="82633"/>
    <lineage>
        <taxon>Bacteria</taxon>
        <taxon>Pseudomonadati</taxon>
        <taxon>Pseudomonadota</taxon>
        <taxon>Betaproteobacteria</taxon>
        <taxon>Burkholderiales</taxon>
        <taxon>Burkholderiaceae</taxon>
        <taxon>Cupriavidus</taxon>
    </lineage>
</organism>
<gene>
    <name evidence="3" type="ORF">FOB72_31750</name>
</gene>
<dbReference type="Pfam" id="PF01833">
    <property type="entry name" value="TIG"/>
    <property type="match status" value="1"/>
</dbReference>
<proteinExistence type="predicted"/>
<protein>
    <recommendedName>
        <fullName evidence="2">IPT/TIG domain-containing protein</fullName>
    </recommendedName>
</protein>